<dbReference type="AlphaFoldDB" id="W9RS85"/>
<evidence type="ECO:0000256" key="1">
    <source>
        <dbReference type="SAM" id="MobiDB-lite"/>
    </source>
</evidence>
<dbReference type="Proteomes" id="UP000030645">
    <property type="component" value="Unassembled WGS sequence"/>
</dbReference>
<feature type="region of interest" description="Disordered" evidence="1">
    <location>
        <begin position="42"/>
        <end position="62"/>
    </location>
</feature>
<proteinExistence type="predicted"/>
<accession>W9RS85</accession>
<protein>
    <submittedName>
        <fullName evidence="2">Uncharacterized protein</fullName>
    </submittedName>
</protein>
<keyword evidence="3" id="KW-1185">Reference proteome</keyword>
<gene>
    <name evidence="2" type="ORF">L484_025713</name>
</gene>
<dbReference type="STRING" id="981085.W9RS85"/>
<organism evidence="2 3">
    <name type="scientific">Morus notabilis</name>
    <dbReference type="NCBI Taxonomy" id="981085"/>
    <lineage>
        <taxon>Eukaryota</taxon>
        <taxon>Viridiplantae</taxon>
        <taxon>Streptophyta</taxon>
        <taxon>Embryophyta</taxon>
        <taxon>Tracheophyta</taxon>
        <taxon>Spermatophyta</taxon>
        <taxon>Magnoliopsida</taxon>
        <taxon>eudicotyledons</taxon>
        <taxon>Gunneridae</taxon>
        <taxon>Pentapetalae</taxon>
        <taxon>rosids</taxon>
        <taxon>fabids</taxon>
        <taxon>Rosales</taxon>
        <taxon>Moraceae</taxon>
        <taxon>Moreae</taxon>
        <taxon>Morus</taxon>
    </lineage>
</organism>
<reference evidence="3" key="1">
    <citation type="submission" date="2013-01" db="EMBL/GenBank/DDBJ databases">
        <title>Draft Genome Sequence of a Mulberry Tree, Morus notabilis C.K. Schneid.</title>
        <authorList>
            <person name="He N."/>
            <person name="Zhao S."/>
        </authorList>
    </citation>
    <scope>NUCLEOTIDE SEQUENCE</scope>
</reference>
<dbReference type="EMBL" id="KE344562">
    <property type="protein sequence ID" value="EXB67234.1"/>
    <property type="molecule type" value="Genomic_DNA"/>
</dbReference>
<sequence length="62" mass="7146">MDSNYSAIPKTSYLELRVKNDPRKPRSPPKFLPSKVERYLNSKNANGHDFDDGLDFHVDNIP</sequence>
<evidence type="ECO:0000313" key="3">
    <source>
        <dbReference type="Proteomes" id="UP000030645"/>
    </source>
</evidence>
<evidence type="ECO:0000313" key="2">
    <source>
        <dbReference type="EMBL" id="EXB67234.1"/>
    </source>
</evidence>
<name>W9RS85_9ROSA</name>